<sequence length="112" mass="12368">MFKYVLVASALAALAAVGSAQEALLGACNNADYKGNCRGWAGNLKTCHGFTNEWNDVISSIWVQHDKGYVCKIYRDAGCKGDGPQFDANTPIRNLQDHYFNDMASSYYCWLS</sequence>
<evidence type="ECO:0000256" key="1">
    <source>
        <dbReference type="SAM" id="SignalP"/>
    </source>
</evidence>
<dbReference type="AlphaFoldDB" id="A0A9P6QY38"/>
<dbReference type="Gene3D" id="2.60.20.10">
    <property type="entry name" value="Crystallins"/>
    <property type="match status" value="1"/>
</dbReference>
<gene>
    <name evidence="2" type="ORF">BGZ97_001622</name>
</gene>
<name>A0A9P6QY38_9FUNG</name>
<feature type="signal peptide" evidence="1">
    <location>
        <begin position="1"/>
        <end position="20"/>
    </location>
</feature>
<evidence type="ECO:0000313" key="3">
    <source>
        <dbReference type="Proteomes" id="UP000823405"/>
    </source>
</evidence>
<dbReference type="Proteomes" id="UP000823405">
    <property type="component" value="Unassembled WGS sequence"/>
</dbReference>
<organism evidence="2 3">
    <name type="scientific">Linnemannia gamsii</name>
    <dbReference type="NCBI Taxonomy" id="64522"/>
    <lineage>
        <taxon>Eukaryota</taxon>
        <taxon>Fungi</taxon>
        <taxon>Fungi incertae sedis</taxon>
        <taxon>Mucoromycota</taxon>
        <taxon>Mortierellomycotina</taxon>
        <taxon>Mortierellomycetes</taxon>
        <taxon>Mortierellales</taxon>
        <taxon>Mortierellaceae</taxon>
        <taxon>Linnemannia</taxon>
    </lineage>
</organism>
<accession>A0A9P6QY38</accession>
<comment type="caution">
    <text evidence="2">The sequence shown here is derived from an EMBL/GenBank/DDBJ whole genome shotgun (WGS) entry which is preliminary data.</text>
</comment>
<reference evidence="2" key="1">
    <citation type="journal article" date="2020" name="Fungal Divers.">
        <title>Resolving the Mortierellaceae phylogeny through synthesis of multi-gene phylogenetics and phylogenomics.</title>
        <authorList>
            <person name="Vandepol N."/>
            <person name="Liber J."/>
            <person name="Desiro A."/>
            <person name="Na H."/>
            <person name="Kennedy M."/>
            <person name="Barry K."/>
            <person name="Grigoriev I.V."/>
            <person name="Miller A.N."/>
            <person name="O'Donnell K."/>
            <person name="Stajich J.E."/>
            <person name="Bonito G."/>
        </authorList>
    </citation>
    <scope>NUCLEOTIDE SEQUENCE</scope>
    <source>
        <strain evidence="2">NVP60</strain>
    </source>
</reference>
<dbReference type="EMBL" id="JAAAIN010001338">
    <property type="protein sequence ID" value="KAG0304100.1"/>
    <property type="molecule type" value="Genomic_DNA"/>
</dbReference>
<keyword evidence="1" id="KW-0732">Signal</keyword>
<evidence type="ECO:0000313" key="2">
    <source>
        <dbReference type="EMBL" id="KAG0304100.1"/>
    </source>
</evidence>
<feature type="chain" id="PRO_5040174289" evidence="1">
    <location>
        <begin position="21"/>
        <end position="112"/>
    </location>
</feature>
<keyword evidence="3" id="KW-1185">Reference proteome</keyword>
<proteinExistence type="predicted"/>
<protein>
    <submittedName>
        <fullName evidence="2">Uncharacterized protein</fullName>
    </submittedName>
</protein>